<keyword evidence="2" id="KW-0732">Signal</keyword>
<evidence type="ECO:0000256" key="2">
    <source>
        <dbReference type="SAM" id="SignalP"/>
    </source>
</evidence>
<gene>
    <name evidence="3" type="ORF">B296_00022157</name>
</gene>
<organism evidence="3 4">
    <name type="scientific">Ensete ventricosum</name>
    <name type="common">Abyssinian banana</name>
    <name type="synonym">Musa ensete</name>
    <dbReference type="NCBI Taxonomy" id="4639"/>
    <lineage>
        <taxon>Eukaryota</taxon>
        <taxon>Viridiplantae</taxon>
        <taxon>Streptophyta</taxon>
        <taxon>Embryophyta</taxon>
        <taxon>Tracheophyta</taxon>
        <taxon>Spermatophyta</taxon>
        <taxon>Magnoliopsida</taxon>
        <taxon>Liliopsida</taxon>
        <taxon>Zingiberales</taxon>
        <taxon>Musaceae</taxon>
        <taxon>Ensete</taxon>
    </lineage>
</organism>
<reference evidence="3 4" key="1">
    <citation type="journal article" date="2014" name="Agronomy (Basel)">
        <title>A Draft Genome Sequence for Ensete ventricosum, the Drought-Tolerant Tree Against Hunger.</title>
        <authorList>
            <person name="Harrison J."/>
            <person name="Moore K.A."/>
            <person name="Paszkiewicz K."/>
            <person name="Jones T."/>
            <person name="Grant M."/>
            <person name="Ambacheew D."/>
            <person name="Muzemil S."/>
            <person name="Studholme D.J."/>
        </authorList>
    </citation>
    <scope>NUCLEOTIDE SEQUENCE [LARGE SCALE GENOMIC DNA]</scope>
</reference>
<feature type="chain" id="PRO_5018970762" evidence="2">
    <location>
        <begin position="18"/>
        <end position="194"/>
    </location>
</feature>
<evidence type="ECO:0000256" key="1">
    <source>
        <dbReference type="SAM" id="MobiDB-lite"/>
    </source>
</evidence>
<feature type="signal peptide" evidence="2">
    <location>
        <begin position="1"/>
        <end position="17"/>
    </location>
</feature>
<sequence>MVLWTSSILWFIRRSCALRESVEFEESVSGSGKLWTDVPGVGVGRLPRDIGDNCSKHYSYGLDLVGGFTSSNKGRGGGGCEAPQRSVESPEGRLPPGCRELSVLATSGPPSSAKILLDDPSCLRSQHDVVRSARAGAAQQDLELGEDMRGLLGWEVFWSSRDFSLVPWSDICKKRPSLGGGPPNEVPPMAKLVL</sequence>
<accession>A0A427AUV1</accession>
<evidence type="ECO:0000313" key="3">
    <source>
        <dbReference type="EMBL" id="RRT79985.1"/>
    </source>
</evidence>
<dbReference type="Proteomes" id="UP000287651">
    <property type="component" value="Unassembled WGS sequence"/>
</dbReference>
<dbReference type="AlphaFoldDB" id="A0A427AUV1"/>
<feature type="region of interest" description="Disordered" evidence="1">
    <location>
        <begin position="73"/>
        <end position="93"/>
    </location>
</feature>
<comment type="caution">
    <text evidence="3">The sequence shown here is derived from an EMBL/GenBank/DDBJ whole genome shotgun (WGS) entry which is preliminary data.</text>
</comment>
<evidence type="ECO:0000313" key="4">
    <source>
        <dbReference type="Proteomes" id="UP000287651"/>
    </source>
</evidence>
<protein>
    <submittedName>
        <fullName evidence="3">Uncharacterized protein</fullName>
    </submittedName>
</protein>
<dbReference type="EMBL" id="AMZH03001261">
    <property type="protein sequence ID" value="RRT79985.1"/>
    <property type="molecule type" value="Genomic_DNA"/>
</dbReference>
<proteinExistence type="predicted"/>
<name>A0A427AUV1_ENSVE</name>